<name>A0A540MJD6_MALBA</name>
<evidence type="ECO:0000313" key="2">
    <source>
        <dbReference type="EMBL" id="TQD98898.1"/>
    </source>
</evidence>
<organism evidence="2 3">
    <name type="scientific">Malus baccata</name>
    <name type="common">Siberian crab apple</name>
    <name type="synonym">Pyrus baccata</name>
    <dbReference type="NCBI Taxonomy" id="106549"/>
    <lineage>
        <taxon>Eukaryota</taxon>
        <taxon>Viridiplantae</taxon>
        <taxon>Streptophyta</taxon>
        <taxon>Embryophyta</taxon>
        <taxon>Tracheophyta</taxon>
        <taxon>Spermatophyta</taxon>
        <taxon>Magnoliopsida</taxon>
        <taxon>eudicotyledons</taxon>
        <taxon>Gunneridae</taxon>
        <taxon>Pentapetalae</taxon>
        <taxon>rosids</taxon>
        <taxon>fabids</taxon>
        <taxon>Rosales</taxon>
        <taxon>Rosaceae</taxon>
        <taxon>Amygdaloideae</taxon>
        <taxon>Maleae</taxon>
        <taxon>Malus</taxon>
    </lineage>
</organism>
<dbReference type="EMBL" id="VIEB01000246">
    <property type="protein sequence ID" value="TQD98898.1"/>
    <property type="molecule type" value="Genomic_DNA"/>
</dbReference>
<evidence type="ECO:0000259" key="1">
    <source>
        <dbReference type="Pfam" id="PF07727"/>
    </source>
</evidence>
<gene>
    <name evidence="2" type="ORF">C1H46_015541</name>
</gene>
<feature type="domain" description="Reverse transcriptase Ty1/copia-type" evidence="1">
    <location>
        <begin position="1"/>
        <end position="59"/>
    </location>
</feature>
<sequence>MLSSNFEMKDLGEAHYVLGIEIIRDRAKKFLGLSQKGYIERVLIRFNMEDCNGADVPVNKGDKFTRDQCPKSELEKRKMSSKPYASLVGSLMYANICTRPDLAFIVGMLGRFQSNPGEAHWMAAKKALRYLQRTKGFMLVYGGAKELEVIGFTDSDLAGDLDERKSTGGYVFMFNEGAISWRSAKQTMISTSTMEAEFVACFEGMKQAVWLKNFVSELKLVDSIQRPVKMFCDNNSAVFFSKNNKRTSASRLMDVKFLKVREKVKQRAIVVEHLTTDLMIADPLTKALPNGIFKTHVTRMGVLEAFEKWE</sequence>
<evidence type="ECO:0000313" key="3">
    <source>
        <dbReference type="Proteomes" id="UP000315295"/>
    </source>
</evidence>
<dbReference type="PANTHER" id="PTHR11439:SF467">
    <property type="entry name" value="INTEGRASE CATALYTIC DOMAIN-CONTAINING PROTEIN"/>
    <property type="match status" value="1"/>
</dbReference>
<dbReference type="CDD" id="cd09272">
    <property type="entry name" value="RNase_HI_RT_Ty1"/>
    <property type="match status" value="1"/>
</dbReference>
<dbReference type="Pfam" id="PF07727">
    <property type="entry name" value="RVT_2"/>
    <property type="match status" value="1"/>
</dbReference>
<dbReference type="AlphaFoldDB" id="A0A540MJD6"/>
<protein>
    <recommendedName>
        <fullName evidence="1">Reverse transcriptase Ty1/copia-type domain-containing protein</fullName>
    </recommendedName>
</protein>
<dbReference type="STRING" id="106549.A0A540MJD6"/>
<comment type="caution">
    <text evidence="2">The sequence shown here is derived from an EMBL/GenBank/DDBJ whole genome shotgun (WGS) entry which is preliminary data.</text>
</comment>
<dbReference type="PANTHER" id="PTHR11439">
    <property type="entry name" value="GAG-POL-RELATED RETROTRANSPOSON"/>
    <property type="match status" value="1"/>
</dbReference>
<accession>A0A540MJD6</accession>
<keyword evidence="3" id="KW-1185">Reference proteome</keyword>
<reference evidence="2 3" key="1">
    <citation type="journal article" date="2019" name="G3 (Bethesda)">
        <title>Sequencing of a Wild Apple (Malus baccata) Genome Unravels the Differences Between Cultivated and Wild Apple Species Regarding Disease Resistance and Cold Tolerance.</title>
        <authorList>
            <person name="Chen X."/>
        </authorList>
    </citation>
    <scope>NUCLEOTIDE SEQUENCE [LARGE SCALE GENOMIC DNA]</scope>
    <source>
        <strain evidence="3">cv. Shandingzi</strain>
        <tissue evidence="2">Leaves</tissue>
    </source>
</reference>
<proteinExistence type="predicted"/>
<dbReference type="Proteomes" id="UP000315295">
    <property type="component" value="Unassembled WGS sequence"/>
</dbReference>
<dbReference type="InterPro" id="IPR013103">
    <property type="entry name" value="RVT_2"/>
</dbReference>